<dbReference type="OrthoDB" id="2431486at2759"/>
<keyword evidence="2" id="KW-1185">Reference proteome</keyword>
<dbReference type="Proteomes" id="UP000277580">
    <property type="component" value="Unassembled WGS sequence"/>
</dbReference>
<organism evidence="1 2">
    <name type="scientific">Morchella conica CCBAS932</name>
    <dbReference type="NCBI Taxonomy" id="1392247"/>
    <lineage>
        <taxon>Eukaryota</taxon>
        <taxon>Fungi</taxon>
        <taxon>Dikarya</taxon>
        <taxon>Ascomycota</taxon>
        <taxon>Pezizomycotina</taxon>
        <taxon>Pezizomycetes</taxon>
        <taxon>Pezizales</taxon>
        <taxon>Morchellaceae</taxon>
        <taxon>Morchella</taxon>
    </lineage>
</organism>
<gene>
    <name evidence="1" type="ORF">P167DRAFT_579722</name>
</gene>
<dbReference type="STRING" id="1392247.A0A3N4K914"/>
<name>A0A3N4K914_9PEZI</name>
<dbReference type="PANTHER" id="PTHR46599:SF3">
    <property type="entry name" value="PIGGYBAC TRANSPOSABLE ELEMENT-DERIVED PROTEIN 4"/>
    <property type="match status" value="1"/>
</dbReference>
<protein>
    <submittedName>
        <fullName evidence="1">Uncharacterized protein</fullName>
    </submittedName>
</protein>
<sequence length="254" mass="28886">MPNQLLDEGYKVYALCEHGYTYSFLFYSGETKNEDSEFTQLTNSFVFLSKAESLSLFNSDGRPLTDVEGKALYSGFSPTAQAWSLDNIAYGRKRIFVCHYRGYACIENKFARTDSFGIAQTYATIEDMLLSRLLLSGHHCAAGTRRANRAEFPKELDISKGIECWILEWNQLSAVIVNGIRSVLWQDNNLVLLLTTIHDVRQYVLIMRRKPKKSSINAASTRKPFAKNEHRKLLPIPELISDYNQFMGGVDIAD</sequence>
<proteinExistence type="predicted"/>
<evidence type="ECO:0000313" key="2">
    <source>
        <dbReference type="Proteomes" id="UP000277580"/>
    </source>
</evidence>
<accession>A0A3N4K914</accession>
<dbReference type="InParanoid" id="A0A3N4K914"/>
<evidence type="ECO:0000313" key="1">
    <source>
        <dbReference type="EMBL" id="RPB07014.1"/>
    </source>
</evidence>
<reference evidence="1 2" key="1">
    <citation type="journal article" date="2018" name="Nat. Ecol. Evol.">
        <title>Pezizomycetes genomes reveal the molecular basis of ectomycorrhizal truffle lifestyle.</title>
        <authorList>
            <person name="Murat C."/>
            <person name="Payen T."/>
            <person name="Noel B."/>
            <person name="Kuo A."/>
            <person name="Morin E."/>
            <person name="Chen J."/>
            <person name="Kohler A."/>
            <person name="Krizsan K."/>
            <person name="Balestrini R."/>
            <person name="Da Silva C."/>
            <person name="Montanini B."/>
            <person name="Hainaut M."/>
            <person name="Levati E."/>
            <person name="Barry K.W."/>
            <person name="Belfiori B."/>
            <person name="Cichocki N."/>
            <person name="Clum A."/>
            <person name="Dockter R.B."/>
            <person name="Fauchery L."/>
            <person name="Guy J."/>
            <person name="Iotti M."/>
            <person name="Le Tacon F."/>
            <person name="Lindquist E.A."/>
            <person name="Lipzen A."/>
            <person name="Malagnac F."/>
            <person name="Mello A."/>
            <person name="Molinier V."/>
            <person name="Miyauchi S."/>
            <person name="Poulain J."/>
            <person name="Riccioni C."/>
            <person name="Rubini A."/>
            <person name="Sitrit Y."/>
            <person name="Splivallo R."/>
            <person name="Traeger S."/>
            <person name="Wang M."/>
            <person name="Zifcakova L."/>
            <person name="Wipf D."/>
            <person name="Zambonelli A."/>
            <person name="Paolocci F."/>
            <person name="Nowrousian M."/>
            <person name="Ottonello S."/>
            <person name="Baldrian P."/>
            <person name="Spatafora J.W."/>
            <person name="Henrissat B."/>
            <person name="Nagy L.G."/>
            <person name="Aury J.M."/>
            <person name="Wincker P."/>
            <person name="Grigoriev I.V."/>
            <person name="Bonfante P."/>
            <person name="Martin F.M."/>
        </authorList>
    </citation>
    <scope>NUCLEOTIDE SEQUENCE [LARGE SCALE GENOMIC DNA]</scope>
    <source>
        <strain evidence="1 2">CCBAS932</strain>
    </source>
</reference>
<dbReference type="EMBL" id="ML119199">
    <property type="protein sequence ID" value="RPB07014.1"/>
    <property type="molecule type" value="Genomic_DNA"/>
</dbReference>
<dbReference type="AlphaFoldDB" id="A0A3N4K914"/>
<dbReference type="PANTHER" id="PTHR46599">
    <property type="entry name" value="PIGGYBAC TRANSPOSABLE ELEMENT-DERIVED PROTEIN 4"/>
    <property type="match status" value="1"/>
</dbReference>